<feature type="non-terminal residue" evidence="2">
    <location>
        <position position="1"/>
    </location>
</feature>
<feature type="compositionally biased region" description="Basic and acidic residues" evidence="1">
    <location>
        <begin position="36"/>
        <end position="59"/>
    </location>
</feature>
<evidence type="ECO:0000256" key="1">
    <source>
        <dbReference type="SAM" id="MobiDB-lite"/>
    </source>
</evidence>
<accession>A0A061R3R5</accession>
<sequence length="74" mass="8399">QKKRTVLRRWSVVAGKKWGGRRKKRKSLSASQRSASARERYAEKGQSRTKGGESRKWSEEGGCYSFPSLSIVLP</sequence>
<dbReference type="EMBL" id="GBEZ01021621">
    <property type="protein sequence ID" value="JAC65141.1"/>
    <property type="molecule type" value="Transcribed_RNA"/>
</dbReference>
<reference evidence="2" key="1">
    <citation type="submission" date="2014-05" db="EMBL/GenBank/DDBJ databases">
        <title>The transcriptome of the halophilic microalga Tetraselmis sp. GSL018 isolated from the Great Salt Lake, Utah.</title>
        <authorList>
            <person name="Jinkerson R.E."/>
            <person name="D'Adamo S."/>
            <person name="Posewitz M.C."/>
        </authorList>
    </citation>
    <scope>NUCLEOTIDE SEQUENCE</scope>
    <source>
        <strain evidence="2">GSL018</strain>
    </source>
</reference>
<name>A0A061R3R5_9CHLO</name>
<protein>
    <submittedName>
        <fullName evidence="2">Uncharacterized protein</fullName>
    </submittedName>
</protein>
<organism evidence="2">
    <name type="scientific">Tetraselmis sp. GSL018</name>
    <dbReference type="NCBI Taxonomy" id="582737"/>
    <lineage>
        <taxon>Eukaryota</taxon>
        <taxon>Viridiplantae</taxon>
        <taxon>Chlorophyta</taxon>
        <taxon>core chlorophytes</taxon>
        <taxon>Chlorodendrophyceae</taxon>
        <taxon>Chlorodendrales</taxon>
        <taxon>Chlorodendraceae</taxon>
        <taxon>Tetraselmis</taxon>
    </lineage>
</organism>
<dbReference type="AlphaFoldDB" id="A0A061R3R5"/>
<evidence type="ECO:0000313" key="2">
    <source>
        <dbReference type="EMBL" id="JAC65141.1"/>
    </source>
</evidence>
<proteinExistence type="predicted"/>
<gene>
    <name evidence="2" type="ORF">TSPGSL018_16714</name>
</gene>
<feature type="region of interest" description="Disordered" evidence="1">
    <location>
        <begin position="17"/>
        <end position="61"/>
    </location>
</feature>
<feature type="compositionally biased region" description="Basic residues" evidence="1">
    <location>
        <begin position="18"/>
        <end position="27"/>
    </location>
</feature>